<dbReference type="RefSeq" id="WP_260749374.1">
    <property type="nucleotide sequence ID" value="NZ_CP092109.1"/>
</dbReference>
<dbReference type="InterPro" id="IPR052155">
    <property type="entry name" value="Biofilm_reg_signaling"/>
</dbReference>
<evidence type="ECO:0000313" key="4">
    <source>
        <dbReference type="Proteomes" id="UP001060414"/>
    </source>
</evidence>
<dbReference type="Gene3D" id="3.30.70.270">
    <property type="match status" value="1"/>
</dbReference>
<dbReference type="SUPFAM" id="SSF55073">
    <property type="entry name" value="Nucleotide cyclase"/>
    <property type="match status" value="1"/>
</dbReference>
<evidence type="ECO:0000259" key="2">
    <source>
        <dbReference type="PROSITE" id="PS50887"/>
    </source>
</evidence>
<gene>
    <name evidence="3" type="ORF">L9S41_06320</name>
</gene>
<dbReference type="InterPro" id="IPR035919">
    <property type="entry name" value="EAL_sf"/>
</dbReference>
<dbReference type="CDD" id="cd01949">
    <property type="entry name" value="GGDEF"/>
    <property type="match status" value="1"/>
</dbReference>
<keyword evidence="4" id="KW-1185">Reference proteome</keyword>
<dbReference type="PANTHER" id="PTHR44757">
    <property type="entry name" value="DIGUANYLATE CYCLASE DGCP"/>
    <property type="match status" value="1"/>
</dbReference>
<dbReference type="NCBIfam" id="TIGR00254">
    <property type="entry name" value="GGDEF"/>
    <property type="match status" value="1"/>
</dbReference>
<dbReference type="PANTHER" id="PTHR44757:SF2">
    <property type="entry name" value="BIOFILM ARCHITECTURE MAINTENANCE PROTEIN MBAA"/>
    <property type="match status" value="1"/>
</dbReference>
<dbReference type="Pfam" id="PF00990">
    <property type="entry name" value="GGDEF"/>
    <property type="match status" value="1"/>
</dbReference>
<dbReference type="EMBL" id="CP092109">
    <property type="protein sequence ID" value="UWZ81006.1"/>
    <property type="molecule type" value="Genomic_DNA"/>
</dbReference>
<feature type="domain" description="GGDEF" evidence="2">
    <location>
        <begin position="425"/>
        <end position="558"/>
    </location>
</feature>
<dbReference type="Pfam" id="PF00563">
    <property type="entry name" value="EAL"/>
    <property type="match status" value="1"/>
</dbReference>
<dbReference type="Pfam" id="PF14417">
    <property type="entry name" value="MEDS"/>
    <property type="match status" value="1"/>
</dbReference>
<dbReference type="InterPro" id="IPR025847">
    <property type="entry name" value="MEDS_domain"/>
</dbReference>
<dbReference type="InterPro" id="IPR029787">
    <property type="entry name" value="Nucleotide_cyclase"/>
</dbReference>
<dbReference type="InterPro" id="IPR000160">
    <property type="entry name" value="GGDEF_dom"/>
</dbReference>
<feature type="domain" description="EAL" evidence="1">
    <location>
        <begin position="567"/>
        <end position="821"/>
    </location>
</feature>
<dbReference type="InterPro" id="IPR043128">
    <property type="entry name" value="Rev_trsase/Diguanyl_cyclase"/>
</dbReference>
<dbReference type="InterPro" id="IPR003018">
    <property type="entry name" value="GAF"/>
</dbReference>
<dbReference type="InterPro" id="IPR029016">
    <property type="entry name" value="GAF-like_dom_sf"/>
</dbReference>
<dbReference type="SMART" id="SM00052">
    <property type="entry name" value="EAL"/>
    <property type="match status" value="1"/>
</dbReference>
<dbReference type="Pfam" id="PF01590">
    <property type="entry name" value="GAF"/>
    <property type="match status" value="1"/>
</dbReference>
<dbReference type="SMART" id="SM00065">
    <property type="entry name" value="GAF"/>
    <property type="match status" value="1"/>
</dbReference>
<reference evidence="3" key="1">
    <citation type="journal article" date="2022" name="Environ. Microbiol.">
        <title>Geoalkalibacter halelectricus SAP #1 sp. nov. possessing extracellular electron transfer and mineral#reducing capabilities from a haloalkaline environment.</title>
        <authorList>
            <person name="Yadav S."/>
            <person name="Singh R."/>
            <person name="Sundharam S.S."/>
            <person name="Chaudhary S."/>
            <person name="Krishnamurthi S."/>
            <person name="Patil S.A."/>
        </authorList>
    </citation>
    <scope>NUCLEOTIDE SEQUENCE</scope>
    <source>
        <strain evidence="3">SAP-1</strain>
    </source>
</reference>
<dbReference type="InterPro" id="IPR001633">
    <property type="entry name" value="EAL_dom"/>
</dbReference>
<organism evidence="3 4">
    <name type="scientific">Geoalkalibacter halelectricus</name>
    <dbReference type="NCBI Taxonomy" id="2847045"/>
    <lineage>
        <taxon>Bacteria</taxon>
        <taxon>Pseudomonadati</taxon>
        <taxon>Thermodesulfobacteriota</taxon>
        <taxon>Desulfuromonadia</taxon>
        <taxon>Desulfuromonadales</taxon>
        <taxon>Geoalkalibacteraceae</taxon>
        <taxon>Geoalkalibacter</taxon>
    </lineage>
</organism>
<dbReference type="PROSITE" id="PS50887">
    <property type="entry name" value="GGDEF"/>
    <property type="match status" value="1"/>
</dbReference>
<dbReference type="SMART" id="SM00267">
    <property type="entry name" value="GGDEF"/>
    <property type="match status" value="1"/>
</dbReference>
<dbReference type="PROSITE" id="PS50883">
    <property type="entry name" value="EAL"/>
    <property type="match status" value="1"/>
</dbReference>
<dbReference type="Proteomes" id="UP001060414">
    <property type="component" value="Chromosome"/>
</dbReference>
<sequence length="841" mass="93508">MSPPSSPLSFERGQNVGFFFDGDADHRATLRAFARDGILHGEKILYLTARRPAALIAEYFADLGLPAGTTLLPEQIHIVPATGPALPLKAPLNEIWAEFFLREVECARRQGFSGLRLTSELLWAVEFLQNPGERLVYKRQVQALVHEQRSVMLCQYDMGCFDNSTLLDLLATHQQVIIGREFHRNLYFIPFDRAHPGRDQITLRTCLRNLQDHSRAQHAFQHRVAQQAMVAELGRDALGGMALEELMRKAVTHIPEALSADWCRVLEFAPTDRQLKTYVCSLVLSAGEEGLAVAEPLSQTLEGVALLESNLPVLFPPPGDDRPLACCRPLPAQAVAAAACVAIPGRDRPFGVLGVYSAQQRCFEQEDLLFLQSVANILAAALDRCRTDREIQRLAFYDRLTGLPNRTLLHDRLEGALSRARRGRHEVAAMFLDLDRFKSINDTFGHASGDELLKVVGQRLVASVRQTDTVARLGGDEFVVLLAELDQEEGVAAVAQKILHELARPVLLGDQEVVTTTSIGIAVFPADGVDSGTLLRHADIAMYLAKEQGKNTYRFFSQDLHARVEERIKVETCLRRALERDELFLLYQPQLDLRTGRMVGMEALLRWNHPELGVLTPDKFIGVAEETGLILPIGQWVVATACLQAKAWQQQGFAPLRLAVNISGRQFNHPCFIDLLDQVLEDTGFNPGLLELELTESTIMENADITIMTLTDIKVRGINLAIDDFGTGYSSLSYLKHFPFDRLKIAQSFVQDVTSDADNAAIVDAVIAVAHSLNIRVIAEGVETRQQLEFLFQRQCDELQGFYFGRPISVDQFTELLRAGFSLKDICPFEATSGARLSSPA</sequence>
<protein>
    <submittedName>
        <fullName evidence="3">EAL domain-containing protein</fullName>
    </submittedName>
</protein>
<dbReference type="SUPFAM" id="SSF55781">
    <property type="entry name" value="GAF domain-like"/>
    <property type="match status" value="1"/>
</dbReference>
<dbReference type="Gene3D" id="3.20.20.450">
    <property type="entry name" value="EAL domain"/>
    <property type="match status" value="1"/>
</dbReference>
<accession>A0ABY5ZUW8</accession>
<name>A0ABY5ZUW8_9BACT</name>
<dbReference type="CDD" id="cd01948">
    <property type="entry name" value="EAL"/>
    <property type="match status" value="1"/>
</dbReference>
<evidence type="ECO:0000259" key="1">
    <source>
        <dbReference type="PROSITE" id="PS50883"/>
    </source>
</evidence>
<dbReference type="SUPFAM" id="SSF141868">
    <property type="entry name" value="EAL domain-like"/>
    <property type="match status" value="1"/>
</dbReference>
<evidence type="ECO:0000313" key="3">
    <source>
        <dbReference type="EMBL" id="UWZ81006.1"/>
    </source>
</evidence>
<dbReference type="Gene3D" id="3.30.450.40">
    <property type="match status" value="1"/>
</dbReference>
<proteinExistence type="predicted"/>